<evidence type="ECO:0008006" key="6">
    <source>
        <dbReference type="Google" id="ProtNLM"/>
    </source>
</evidence>
<evidence type="ECO:0000256" key="3">
    <source>
        <dbReference type="SAM" id="SignalP"/>
    </source>
</evidence>
<feature type="compositionally biased region" description="Basic and acidic residues" evidence="1">
    <location>
        <begin position="570"/>
        <end position="579"/>
    </location>
</feature>
<gene>
    <name evidence="4" type="ORF">PPRIM_AZ9-3.1.T1300078</name>
</gene>
<keyword evidence="5" id="KW-1185">Reference proteome</keyword>
<proteinExistence type="predicted"/>
<name>A0A8S1PTK0_PARPR</name>
<feature type="signal peptide" evidence="3">
    <location>
        <begin position="1"/>
        <end position="16"/>
    </location>
</feature>
<keyword evidence="2" id="KW-0472">Membrane</keyword>
<keyword evidence="2" id="KW-0812">Transmembrane</keyword>
<dbReference type="OMA" id="IEYESQT"/>
<keyword evidence="3" id="KW-0732">Signal</keyword>
<accession>A0A8S1PTK0</accession>
<evidence type="ECO:0000256" key="1">
    <source>
        <dbReference type="SAM" id="MobiDB-lite"/>
    </source>
</evidence>
<feature type="chain" id="PRO_5035911995" description="Transmembrane protein" evidence="3">
    <location>
        <begin position="17"/>
        <end position="793"/>
    </location>
</feature>
<dbReference type="AlphaFoldDB" id="A0A8S1PTK0"/>
<comment type="caution">
    <text evidence="4">The sequence shown here is derived from an EMBL/GenBank/DDBJ whole genome shotgun (WGS) entry which is preliminary data.</text>
</comment>
<feature type="region of interest" description="Disordered" evidence="1">
    <location>
        <begin position="82"/>
        <end position="104"/>
    </location>
</feature>
<feature type="compositionally biased region" description="Low complexity" evidence="1">
    <location>
        <begin position="581"/>
        <end position="600"/>
    </location>
</feature>
<feature type="region of interest" description="Disordered" evidence="1">
    <location>
        <begin position="540"/>
        <end position="605"/>
    </location>
</feature>
<feature type="compositionally biased region" description="Basic and acidic residues" evidence="1">
    <location>
        <begin position="540"/>
        <end position="563"/>
    </location>
</feature>
<feature type="transmembrane region" description="Helical" evidence="2">
    <location>
        <begin position="649"/>
        <end position="668"/>
    </location>
</feature>
<dbReference type="Proteomes" id="UP000688137">
    <property type="component" value="Unassembled WGS sequence"/>
</dbReference>
<protein>
    <recommendedName>
        <fullName evidence="6">Transmembrane protein</fullName>
    </recommendedName>
</protein>
<sequence length="793" mass="93326">MKLFLLLVLILLVSQGRKIIKKHVKSERYSRQSEFDSNQQNNDDFIDKFSESEIQISEHLSIGEDIINIINQQSIEYENQVQNPNTDQQQQQEQQQQQQQEDITQSQEIIYEQSDQLDLESVEFDQLLQSLANDGHDFDIEIPIIKKDVIQNNINEELIETKLEDLIQDQQNDQQNSDQIEQTNYENDQNTIHSIDIEEPNQQQDELKQSEQIETFNKNNKNNKNNSNNNNNKNNNIEIPIQIDQINLNDQSQSIDINNQDDSVLNEQDQQNQIQENEVLIIQQTEPVLDNQIDDISIIQQNENYLEQQKIEDLEQVVNQSQDIDQDQSNNDQIINHQDAEQEIEQIYIENTQENSQQTDQSTILTNEQIQDNNPENLEQILNQDHEDNLQQQNEILEDNIYNTETIQENNVQQLENQESDPIIENNDNIQNQDNNQQLQQEQIQINEEIITSLDDQQIQQQEQILNQNQDQEINENVQQTTEQILRDENQDQIPEIQVQDQLNENQINNNVQNEDQIQTEQIQDQENILIDPHAKEYDIHNGHLNHDHNHDHDNNHENDHYNHNHYNHNHNEHIHDETFNNQNDNQPNDPNSSISQQPSCSFDDKLSCSGNSNTQFSTGIETESYPQNQEQLLQYLLTHSYLQYYTNYPLYFFGILANVFLFSLVILKNVLTKTQTPYSTQISDEQYNEVNVDNSQIQFQINQLDNTLSDINTKLDTLSKSYLKMQKDHQLINQIINDLQTKVLANLEKRKLKESCKSLNESNEDDAGVRQKRTQTQVKPRQRPTTPIQRQY</sequence>
<evidence type="ECO:0000256" key="2">
    <source>
        <dbReference type="SAM" id="Phobius"/>
    </source>
</evidence>
<feature type="compositionally biased region" description="Polar residues" evidence="1">
    <location>
        <begin position="775"/>
        <end position="793"/>
    </location>
</feature>
<reference evidence="4" key="1">
    <citation type="submission" date="2021-01" db="EMBL/GenBank/DDBJ databases">
        <authorList>
            <consortium name="Genoscope - CEA"/>
            <person name="William W."/>
        </authorList>
    </citation>
    <scope>NUCLEOTIDE SEQUENCE</scope>
</reference>
<evidence type="ECO:0000313" key="4">
    <source>
        <dbReference type="EMBL" id="CAD8106352.1"/>
    </source>
</evidence>
<evidence type="ECO:0000313" key="5">
    <source>
        <dbReference type="Proteomes" id="UP000688137"/>
    </source>
</evidence>
<keyword evidence="2" id="KW-1133">Transmembrane helix</keyword>
<feature type="compositionally biased region" description="Low complexity" evidence="1">
    <location>
        <begin position="88"/>
        <end position="101"/>
    </location>
</feature>
<dbReference type="EMBL" id="CAJJDM010000133">
    <property type="protein sequence ID" value="CAD8106352.1"/>
    <property type="molecule type" value="Genomic_DNA"/>
</dbReference>
<feature type="region of interest" description="Disordered" evidence="1">
    <location>
        <begin position="759"/>
        <end position="793"/>
    </location>
</feature>
<organism evidence="4 5">
    <name type="scientific">Paramecium primaurelia</name>
    <dbReference type="NCBI Taxonomy" id="5886"/>
    <lineage>
        <taxon>Eukaryota</taxon>
        <taxon>Sar</taxon>
        <taxon>Alveolata</taxon>
        <taxon>Ciliophora</taxon>
        <taxon>Intramacronucleata</taxon>
        <taxon>Oligohymenophorea</taxon>
        <taxon>Peniculida</taxon>
        <taxon>Parameciidae</taxon>
        <taxon>Paramecium</taxon>
    </lineage>
</organism>